<dbReference type="Pfam" id="PF00664">
    <property type="entry name" value="ABC_membrane"/>
    <property type="match status" value="2"/>
</dbReference>
<feature type="transmembrane region" description="Helical" evidence="10">
    <location>
        <begin position="451"/>
        <end position="476"/>
    </location>
</feature>
<evidence type="ECO:0000256" key="3">
    <source>
        <dbReference type="ARBA" id="ARBA00022448"/>
    </source>
</evidence>
<dbReference type="Gene3D" id="3.40.50.300">
    <property type="entry name" value="P-loop containing nucleotide triphosphate hydrolases"/>
    <property type="match status" value="2"/>
</dbReference>
<keyword evidence="7" id="KW-0067">ATP-binding</keyword>
<dbReference type="GO" id="GO:0016887">
    <property type="term" value="F:ATP hydrolysis activity"/>
    <property type="evidence" value="ECO:0007669"/>
    <property type="project" value="InterPro"/>
</dbReference>
<feature type="transmembrane region" description="Helical" evidence="10">
    <location>
        <begin position="372"/>
        <end position="393"/>
    </location>
</feature>
<keyword evidence="3" id="KW-0813">Transport</keyword>
<dbReference type="InterPro" id="IPR050173">
    <property type="entry name" value="ABC_transporter_C-like"/>
</dbReference>
<dbReference type="SUPFAM" id="SSF52540">
    <property type="entry name" value="P-loop containing nucleoside triphosphate hydrolases"/>
    <property type="match status" value="2"/>
</dbReference>
<keyword evidence="6" id="KW-0547">Nucleotide-binding</keyword>
<dbReference type="PROSITE" id="PS50929">
    <property type="entry name" value="ABC_TM1F"/>
    <property type="match status" value="2"/>
</dbReference>
<dbReference type="InterPro" id="IPR003439">
    <property type="entry name" value="ABC_transporter-like_ATP-bd"/>
</dbReference>
<dbReference type="InterPro" id="IPR011527">
    <property type="entry name" value="ABC1_TM_dom"/>
</dbReference>
<accession>A0A317WNY2</accession>
<dbReference type="Proteomes" id="UP000247233">
    <property type="component" value="Unassembled WGS sequence"/>
</dbReference>
<evidence type="ECO:0000256" key="5">
    <source>
        <dbReference type="ARBA" id="ARBA00022692"/>
    </source>
</evidence>
<keyword evidence="8 10" id="KW-1133">Transmembrane helix</keyword>
<dbReference type="GeneID" id="37061447"/>
<evidence type="ECO:0000256" key="4">
    <source>
        <dbReference type="ARBA" id="ARBA00022475"/>
    </source>
</evidence>
<dbReference type="InterPro" id="IPR003593">
    <property type="entry name" value="AAA+_ATPase"/>
</dbReference>
<dbReference type="InterPro" id="IPR017871">
    <property type="entry name" value="ABC_transporter-like_CS"/>
</dbReference>
<feature type="domain" description="ABC transmembrane type-1" evidence="12">
    <location>
        <begin position="836"/>
        <end position="1116"/>
    </location>
</feature>
<dbReference type="GO" id="GO:0005524">
    <property type="term" value="F:ATP binding"/>
    <property type="evidence" value="ECO:0007669"/>
    <property type="project" value="UniProtKB-KW"/>
</dbReference>
<dbReference type="SMART" id="SM00382">
    <property type="entry name" value="AAA"/>
    <property type="match status" value="2"/>
</dbReference>
<evidence type="ECO:0000313" key="14">
    <source>
        <dbReference type="Proteomes" id="UP000247233"/>
    </source>
</evidence>
<gene>
    <name evidence="13" type="ORF">BO70DRAFT_286736</name>
</gene>
<evidence type="ECO:0000256" key="6">
    <source>
        <dbReference type="ARBA" id="ARBA00022741"/>
    </source>
</evidence>
<comment type="subcellular location">
    <subcellularLocation>
        <location evidence="1">Cell membrane</location>
        <topology evidence="1">Multi-pass membrane protein</topology>
    </subcellularLocation>
</comment>
<feature type="transmembrane region" description="Helical" evidence="10">
    <location>
        <begin position="21"/>
        <end position="39"/>
    </location>
</feature>
<feature type="domain" description="ABC transporter" evidence="11">
    <location>
        <begin position="551"/>
        <end position="778"/>
    </location>
</feature>
<feature type="domain" description="ABC transporter" evidence="11">
    <location>
        <begin position="1153"/>
        <end position="1387"/>
    </location>
</feature>
<evidence type="ECO:0000256" key="1">
    <source>
        <dbReference type="ARBA" id="ARBA00004651"/>
    </source>
</evidence>
<dbReference type="FunFam" id="1.20.1560.10:FF:000066">
    <property type="entry name" value="ABC multidrug transporter (Eurofung)"/>
    <property type="match status" value="1"/>
</dbReference>
<dbReference type="CDD" id="cd18579">
    <property type="entry name" value="ABC_6TM_ABCC_D1"/>
    <property type="match status" value="1"/>
</dbReference>
<feature type="transmembrane region" description="Helical" evidence="10">
    <location>
        <begin position="85"/>
        <end position="105"/>
    </location>
</feature>
<evidence type="ECO:0000259" key="12">
    <source>
        <dbReference type="PROSITE" id="PS50929"/>
    </source>
</evidence>
<feature type="transmembrane region" description="Helical" evidence="10">
    <location>
        <begin position="231"/>
        <end position="254"/>
    </location>
</feature>
<dbReference type="FunFam" id="1.20.1560.10:FF:000055">
    <property type="entry name" value="ABC multidrug transporter (Eurofung)"/>
    <property type="match status" value="1"/>
</dbReference>
<dbReference type="InterPro" id="IPR044726">
    <property type="entry name" value="ABCC_6TM_D2"/>
</dbReference>
<dbReference type="STRING" id="1448321.A0A317WNY2"/>
<dbReference type="FunFam" id="3.40.50.300:FF:000838">
    <property type="entry name" value="ABC multidrug transporter (Eurofung)"/>
    <property type="match status" value="1"/>
</dbReference>
<keyword evidence="13" id="KW-0378">Hydrolase</keyword>
<dbReference type="EMBL" id="MSFL01000005">
    <property type="protein sequence ID" value="PWY88146.1"/>
    <property type="molecule type" value="Genomic_DNA"/>
</dbReference>
<keyword evidence="14" id="KW-1185">Reference proteome</keyword>
<dbReference type="CDD" id="cd03244">
    <property type="entry name" value="ABCC_MRP_domain2"/>
    <property type="match status" value="1"/>
</dbReference>
<feature type="transmembrane region" description="Helical" evidence="10">
    <location>
        <begin position="275"/>
        <end position="295"/>
    </location>
</feature>
<dbReference type="GO" id="GO:0005886">
    <property type="term" value="C:plasma membrane"/>
    <property type="evidence" value="ECO:0007669"/>
    <property type="project" value="UniProtKB-SubCell"/>
</dbReference>
<dbReference type="PANTHER" id="PTHR24223">
    <property type="entry name" value="ATP-BINDING CASSETTE SUB-FAMILY C"/>
    <property type="match status" value="1"/>
</dbReference>
<dbReference type="InterPro" id="IPR027417">
    <property type="entry name" value="P-loop_NTPase"/>
</dbReference>
<name>A0A317WNY2_9EURO</name>
<feature type="transmembrane region" description="Helical" evidence="10">
    <location>
        <begin position="874"/>
        <end position="901"/>
    </location>
</feature>
<dbReference type="SUPFAM" id="SSF90123">
    <property type="entry name" value="ABC transporter transmembrane region"/>
    <property type="match status" value="2"/>
</dbReference>
<evidence type="ECO:0000256" key="7">
    <source>
        <dbReference type="ARBA" id="ARBA00022840"/>
    </source>
</evidence>
<comment type="caution">
    <text evidence="13">The sequence shown here is derived from an EMBL/GenBank/DDBJ whole genome shotgun (WGS) entry which is preliminary data.</text>
</comment>
<dbReference type="CDD" id="cd18580">
    <property type="entry name" value="ABC_6TM_ABCC_D2"/>
    <property type="match status" value="1"/>
</dbReference>
<dbReference type="CDD" id="cd03250">
    <property type="entry name" value="ABCC_MRP_domain1"/>
    <property type="match status" value="1"/>
</dbReference>
<evidence type="ECO:0000256" key="9">
    <source>
        <dbReference type="ARBA" id="ARBA00023136"/>
    </source>
</evidence>
<dbReference type="RefSeq" id="XP_025401682.1">
    <property type="nucleotide sequence ID" value="XM_025539210.1"/>
</dbReference>
<dbReference type="Gene3D" id="1.20.1560.10">
    <property type="entry name" value="ABC transporter type 1, transmembrane domain"/>
    <property type="match status" value="2"/>
</dbReference>
<feature type="transmembrane region" description="Helical" evidence="10">
    <location>
        <begin position="59"/>
        <end position="78"/>
    </location>
</feature>
<evidence type="ECO:0000259" key="11">
    <source>
        <dbReference type="PROSITE" id="PS50893"/>
    </source>
</evidence>
<evidence type="ECO:0000256" key="10">
    <source>
        <dbReference type="SAM" id="Phobius"/>
    </source>
</evidence>
<sequence length="1388" mass="151271">MDDLLRFFGPRWDHPTWLQEIVFAIAPASLFLIASGVRIALLKGRSVKVSPTHRSPVRVALLALLVVLRLAILVLAAIDSAAKASVLAAAFDFLAANALLALSSYEHTRSVAPSAIIALYLVVTTPLDLFRAQMPLFRDTPAEVIATVGLVAVALKVGLIFSEASSKRHLLLAEYRHLSPEATSGPYSRATLWWINPLLGRGYSNDLGSWLRHDEPHAYSLLQVVFSVLRWRFVAAGLPQVLLVGFKFVQPVLIRQTIDYVTDQDTDFGTRGSRLVAAYALVYAGLALLGASSGYRMTRFIVSLRGGLVSLIYRKTLALSSTAGQERAALTLMSTDVERITVAFRSLHTAWTAVIEVSVALYLLYTQLGAGFIAPGVCFACAVAAMTVCTRLFPRFQTVWVEAIGARIASTAAMLGAIRSIRLLGLSDVVGDLTHGLRVRENVVARKIRSLIVFQVVFQNITSIAAPLATLAVYIIHATAGATRLRVSTAFSILSILQLLEPPLMLLFQELPGLAASLACFTRIQTFLLTPSREDRRALRVPEEGQSSDILTLQDCSFGWTVDEPVLRNVNLSVPRGSVVMVIGPTGGGKSTLLKGILGETPYATGSVTLSTPSMGFADQEPWMLNTTIRAGICGESPADEALYQAVIDACGLREDLDSLPRRDQTVVGSKGIALSGGQKLRLALARAVFARKELLLLDDVFSGLDADTEEQIFRALFSQAGPWRRQGTSVVLVTHAVARLAYADWIVVLSEDGRISEQGTYESLRANTGYVSGLAVNFKDTVGSDDLPTPGDEATKQSTTEVTEIEEDPKKSAIKQGGDWHTFQHYFSTAGWGPMGLAALWSLVYVTSIKAPGLLIEYFTDPDGTTISSNTRFIIALSITSVVSLISLMALVWGLFLDIIPRVSNGMHRQLLDTVLRAPLAFFTVTDSGTTLNRFSEDLTVIDNELPGVLIGTMLQLALFFIGGAIMAATSSYLITTIPFVIAALIAVQRFYLQTSRQIRQLNLAYKAPLYTHFQETLSGLVSVRAFGWEEPFGARNASLLDQSQRPLYLLRCIQTWLGLVLNLLVAALGTILMMTIADLPDLVDPALVGLGLLNVMSFNENLSELIQVWSLTETSIGAIARVRDFVAHTDSENKPREVVEPSTDWPAEGAVEISHVTASYSGSSDPVLQDITLNIRPGEKIGICGRSGSGKSSLLASLFHLLEYRGGSITIDGQDLAQVPRNVLRQRLNAISQETYWVSTETVRFNLDPWGATTQDDAALIEALRKCQIWPVIEEKGGLNMRMDAEFLSHGQRQLFCLARSLLRKSRIVVLDEVSASVDVKTDELLQAVIREEFHGCTIIAVAHRLNTIVDFDRVVVLHGGQVVESGAPQDLLAQDGSRFKELYEM</sequence>
<dbReference type="InterPro" id="IPR036640">
    <property type="entry name" value="ABC1_TM_sf"/>
</dbReference>
<keyword evidence="5 10" id="KW-0812">Transmembrane</keyword>
<protein>
    <submittedName>
        <fullName evidence="13">P-loop containing nucleoside triphosphate hydrolase protein</fullName>
    </submittedName>
</protein>
<proteinExistence type="inferred from homology"/>
<reference evidence="13 14" key="1">
    <citation type="submission" date="2016-12" db="EMBL/GenBank/DDBJ databases">
        <title>The genomes of Aspergillus section Nigri reveals drivers in fungal speciation.</title>
        <authorList>
            <consortium name="DOE Joint Genome Institute"/>
            <person name="Vesth T.C."/>
            <person name="Nybo J."/>
            <person name="Theobald S."/>
            <person name="Brandl J."/>
            <person name="Frisvad J.C."/>
            <person name="Nielsen K.F."/>
            <person name="Lyhne E.K."/>
            <person name="Kogle M.E."/>
            <person name="Kuo A."/>
            <person name="Riley R."/>
            <person name="Clum A."/>
            <person name="Nolan M."/>
            <person name="Lipzen A."/>
            <person name="Salamov A."/>
            <person name="Henrissat B."/>
            <person name="Wiebenga A."/>
            <person name="De Vries R.P."/>
            <person name="Grigoriev I.V."/>
            <person name="Mortensen U.H."/>
            <person name="Andersen M.R."/>
            <person name="Baker S.E."/>
        </authorList>
    </citation>
    <scope>NUCLEOTIDE SEQUENCE [LARGE SCALE GENOMIC DNA]</scope>
    <source>
        <strain evidence="13 14">CBS 117.55</strain>
    </source>
</reference>
<feature type="transmembrane region" description="Helical" evidence="10">
    <location>
        <begin position="142"/>
        <end position="161"/>
    </location>
</feature>
<evidence type="ECO:0000256" key="2">
    <source>
        <dbReference type="ARBA" id="ARBA00009726"/>
    </source>
</evidence>
<feature type="transmembrane region" description="Helical" evidence="10">
    <location>
        <begin position="947"/>
        <end position="968"/>
    </location>
</feature>
<feature type="transmembrane region" description="Helical" evidence="10">
    <location>
        <begin position="974"/>
        <end position="994"/>
    </location>
</feature>
<feature type="transmembrane region" description="Helical" evidence="10">
    <location>
        <begin position="342"/>
        <end position="365"/>
    </location>
</feature>
<dbReference type="GO" id="GO:0140359">
    <property type="term" value="F:ABC-type transporter activity"/>
    <property type="evidence" value="ECO:0007669"/>
    <property type="project" value="InterPro"/>
</dbReference>
<dbReference type="PROSITE" id="PS00211">
    <property type="entry name" value="ABC_TRANSPORTER_1"/>
    <property type="match status" value="1"/>
</dbReference>
<feature type="transmembrane region" description="Helical" evidence="10">
    <location>
        <begin position="1057"/>
        <end position="1079"/>
    </location>
</feature>
<comment type="similarity">
    <text evidence="2">Belongs to the ABC transporter superfamily. ABCC family. Conjugate transporter (TC 3.A.1.208) subfamily.</text>
</comment>
<dbReference type="Pfam" id="PF00005">
    <property type="entry name" value="ABC_tran"/>
    <property type="match status" value="2"/>
</dbReference>
<evidence type="ECO:0000313" key="13">
    <source>
        <dbReference type="EMBL" id="PWY88146.1"/>
    </source>
</evidence>
<feature type="domain" description="ABC transmembrane type-1" evidence="12">
    <location>
        <begin position="241"/>
        <end position="516"/>
    </location>
</feature>
<organism evidence="13 14">
    <name type="scientific">Aspergillus heteromorphus CBS 117.55</name>
    <dbReference type="NCBI Taxonomy" id="1448321"/>
    <lineage>
        <taxon>Eukaryota</taxon>
        <taxon>Fungi</taxon>
        <taxon>Dikarya</taxon>
        <taxon>Ascomycota</taxon>
        <taxon>Pezizomycotina</taxon>
        <taxon>Eurotiomycetes</taxon>
        <taxon>Eurotiomycetidae</taxon>
        <taxon>Eurotiales</taxon>
        <taxon>Aspergillaceae</taxon>
        <taxon>Aspergillus</taxon>
        <taxon>Aspergillus subgen. Circumdati</taxon>
    </lineage>
</organism>
<dbReference type="OrthoDB" id="6500128at2759"/>
<evidence type="ECO:0000256" key="8">
    <source>
        <dbReference type="ARBA" id="ARBA00022989"/>
    </source>
</evidence>
<dbReference type="InterPro" id="IPR044746">
    <property type="entry name" value="ABCC_6TM_D1"/>
</dbReference>
<dbReference type="VEuPathDB" id="FungiDB:BO70DRAFT_286736"/>
<keyword evidence="4" id="KW-1003">Cell membrane</keyword>
<dbReference type="PROSITE" id="PS50893">
    <property type="entry name" value="ABC_TRANSPORTER_2"/>
    <property type="match status" value="2"/>
</dbReference>
<keyword evidence="9 10" id="KW-0472">Membrane</keyword>
<dbReference type="PANTHER" id="PTHR24223:SF269">
    <property type="entry name" value="ABC MULTIDRUG TRANSPORTER (EUROFUNG)-RELATED"/>
    <property type="match status" value="1"/>
</dbReference>
<feature type="transmembrane region" description="Helical" evidence="10">
    <location>
        <begin position="111"/>
        <end position="130"/>
    </location>
</feature>